<dbReference type="Pfam" id="PF00550">
    <property type="entry name" value="PP-binding"/>
    <property type="match status" value="3"/>
</dbReference>
<dbReference type="PROSITE" id="PS00455">
    <property type="entry name" value="AMP_BINDING"/>
    <property type="match status" value="2"/>
</dbReference>
<dbReference type="InterPro" id="IPR020806">
    <property type="entry name" value="PKS_PP-bd"/>
</dbReference>
<dbReference type="InterPro" id="IPR036736">
    <property type="entry name" value="ACP-like_sf"/>
</dbReference>
<dbReference type="Pfam" id="PF00975">
    <property type="entry name" value="Thioesterase"/>
    <property type="match status" value="1"/>
</dbReference>
<evidence type="ECO:0000256" key="2">
    <source>
        <dbReference type="ARBA" id="ARBA00022450"/>
    </source>
</evidence>
<dbReference type="PANTHER" id="PTHR45527">
    <property type="entry name" value="NONRIBOSOMAL PEPTIDE SYNTHETASE"/>
    <property type="match status" value="1"/>
</dbReference>
<comment type="cofactor">
    <cofactor evidence="1">
        <name>pantetheine 4'-phosphate</name>
        <dbReference type="ChEBI" id="CHEBI:47942"/>
    </cofactor>
</comment>
<dbReference type="InterPro" id="IPR006162">
    <property type="entry name" value="Ppantetheine_attach_site"/>
</dbReference>
<dbReference type="SUPFAM" id="SSF52777">
    <property type="entry name" value="CoA-dependent acyltransferases"/>
    <property type="match status" value="4"/>
</dbReference>
<sequence>MVPGAIVVLDALPLNPNGKVDRKALPEPGQLASAGYEAPQGEIETTLAQIWAEVLKLPRVGRHDNFFTLGGHSLLAIQLLERVRRHGWPVAVRTLFQHPVLQDFARAVGGEASTEVVVPPNGIPSSGCTRIEPSMLTLVSLEEEAIRSIEAAIPGGAANIQDIYPLAPLQQGILFHHLLQAEGDAYITTCLLAFDSRARLAGFMDHLNAVIARHDILRTAVLWEGLPEPVQVVCRTATLVPQWLEPGDQAEARLLDAVDPAHYRLDVRRAPLLGALAVHDTEADRWLLQLPSHHLVMDHTTLELLVEEIGLLTAGRADELPVPVPFRRYVAQARLGVSEAQHEAFFRQMLGEVETPTAPYGLLDVRGDGTRVGEARLPLPPALSAKLRQLAQRHGVSAATLFHLAWALVVGRSAGQDDVVFGTVLFGRMQGGEDAQRALGLFINTLPLRVELGSVAVAQALRDTHARLAGLLTHEHASLALAQRCSSVPSGTPLFSALLNYRYSAPAQSQAQWEGMTTLGGDERNNYPFTMNVDDLGAGDGGFALVAQVVQPLDPQQLCEALHGTLAALASALEKHPQQLLCELENPNSTELAQLEQWGVNARRYDNVEPVHRMVERQDPEAVALVFADETLTYGELNARANRLAHRLIAEGVGPDVRVGIAVPRSVEMLVGLLAILKAGGAYVPLDPEYPADRLAYMVESSGIALLLTHSTVTGLPPVRTTLELDTLDTRAHPAHTPNVPVHGENLAYVIYTSGSTGKPKGVMVRHRGLSHFLLSMQDQPGLSGDDVLLAVTSLSFDIAALELYLPLLCGARVVLASREVVRDGRALGELMQARGVTALQSTPAGWRVLLAGGWRPSGPLKGLCGGEALQPDLAHTLRELGVELWNMYGPTETTIWSTAVPVRGEAAIGGPIGDTALRVLDAALQPVPAGVPGELYLGGVGLARGYLHRPDLAAERFVADPFDAEGGRLYRTGDLVRWRADGQLEYLGRIDHQVKIRGFRIELGEIETQLLAQPEVREAVVVAKDGRLVGYVAGEIEPGALRERLAQALPDYMVPGAILVLDTLPLNPNGKVDRKALPEPGELVSAGYEAPEGEVEAALAGIWAEVLKLPRVGRHDNFFELGGDSILSLQIIARARRAGRVLTPRQLFEHPTVARLALVAEAVVATEVQHVPAAEMPVPLVTQAELDALGARDLADLYPLSPMQTGMLFHSVSDPDGTAYVTQLRVDIEGLDARRFRAAWEAALARHDVLRTGFWHQREVPLQWVAAHVPLPLTEHDWRGRDDHDDALAQLAAHEYRPFDLNQPPLMRLALVRLSESVHHFIWTGHHLLLDGWSTSQLLGEVLRDYRGDSRPAAPAYAFKDYIAWLQRRDAEASRSYWTQRVAALPEPTMLADALPAPADAAGYGEVVVSLDADATRRLGDFAKQQHVTPNTVVQAAWALLLARYTGQHTVAFGATVAGRPASLAGADEMLGLFINTLPVIADCRGGQPLGEWLRTLQAQNLASQEHEQTPLNDIQRWAGQSARGLFDSIVVFENYPVDAALSAHGDTGLAFHNVSAVDVTTYPMDVEVHLGEVLTIKFIHQRRHFGEAMVRALAAHMMQMFEVMGRGTVRTLRDLSPLSGDELAQLRRLGTGDAPRGGQLPVHQRIAAQAAAQPGAIALLMGDEELTYGELDARANRLARLLAARGVGRDSVVGVAMERSFDVIVALLAVLKAGGAYLTLDPAYPADRLGFMMRDSGMQLLIAHRAVLPRLPAGHDVPTVVADTLDLSAGDSRAPAAATHEADLAYVIYTSGSTGTPKGVAVAHGPLSMHCMATAAIYGMGPRSCELHFMSLSFDGAHERWLTALCVGAGLALRDDTLWSAEQTYEALHRYGITNAAFPPAYLGQVADWAGLRDDAPPVELYVFGGEAMPKASYDKVRHTLRPRTLINGYGPTETVVTPLIWKTDAADTFDCAYAPIGKPVGERTAYVLDADLAPVPRGVIGELYIGGYGLARGYLGRAGLSAERFVADPFDSEGGRLYRTGDLVRWLPDGNIEYIGRVDHQVKIRGFRIELGEIEARLRSVAGVADAAVVACDGPSGRMLAGYIVPREGEDAARLSGRVRRELGQALPDYMVPAHLQCLSALPRLISGKLDRAALPDPQAGGSARYVAPSTPQAQQLAEIWQQVLGVPRVGETDNFFELGGDSLSSLKVVSRLRQLGDPQLAFTLRDLMARPTIAALLGREQAGSPLVPLNAAQDGASPLFCLHAGVGTIFDYQPLARRLDGTRGVLGIPCRMLADTTHRDTALAQMADDYCAMIRERQPQGPYRLLGWSLGGTLAALVAARLEAQGQAVAFLGLIDPFMPGEAEVDDDWQTDFASFAAMALPGSVPGELPVAEPEAGDLAALFQTLLAQRNASPESGYAAMGAGELARMFAVARHLKALSLQAPVLPPLQCEPQAWWVADRAADEVAALAAQARRDVVNRTVDADHFGIVADAGLLEAVVTALEVRGEVAAD</sequence>
<dbReference type="SMART" id="SM00824">
    <property type="entry name" value="PKS_TE"/>
    <property type="match status" value="1"/>
</dbReference>
<dbReference type="InterPro" id="IPR020845">
    <property type="entry name" value="AMP-binding_CS"/>
</dbReference>
<dbReference type="Pfam" id="PF13193">
    <property type="entry name" value="AMP-binding_C"/>
    <property type="match status" value="2"/>
</dbReference>
<dbReference type="SUPFAM" id="SSF56801">
    <property type="entry name" value="Acetyl-CoA synthetase-like"/>
    <property type="match status" value="3"/>
</dbReference>
<dbReference type="Pfam" id="PF00501">
    <property type="entry name" value="AMP-binding"/>
    <property type="match status" value="2"/>
</dbReference>
<dbReference type="CDD" id="cd19543">
    <property type="entry name" value="DCL_NRPS"/>
    <property type="match status" value="1"/>
</dbReference>
<protein>
    <submittedName>
        <fullName evidence="5">Linear gramicidin synthase subunit D</fullName>
    </submittedName>
</protein>
<dbReference type="Gene3D" id="3.30.300.30">
    <property type="match status" value="3"/>
</dbReference>
<dbReference type="SMART" id="SM00823">
    <property type="entry name" value="PKS_PP"/>
    <property type="match status" value="3"/>
</dbReference>
<dbReference type="SUPFAM" id="SSF53474">
    <property type="entry name" value="alpha/beta-Hydrolases"/>
    <property type="match status" value="1"/>
</dbReference>
<keyword evidence="2" id="KW-0596">Phosphopantetheine</keyword>
<dbReference type="Gene3D" id="3.30.559.30">
    <property type="entry name" value="Nonribosomal peptide synthetase, condensation domain"/>
    <property type="match status" value="2"/>
</dbReference>
<dbReference type="Gene3D" id="3.40.50.1820">
    <property type="entry name" value="alpha/beta hydrolase"/>
    <property type="match status" value="1"/>
</dbReference>
<accession>A0ABM8TQ98</accession>
<name>A0ABM8TQ98_9BURK</name>
<keyword evidence="3" id="KW-0597">Phosphoprotein</keyword>
<dbReference type="InterPro" id="IPR020802">
    <property type="entry name" value="TesA-like"/>
</dbReference>
<dbReference type="Gene3D" id="3.40.50.980">
    <property type="match status" value="4"/>
</dbReference>
<dbReference type="CDD" id="cd12116">
    <property type="entry name" value="A_NRPS_Ta1_like"/>
    <property type="match status" value="1"/>
</dbReference>
<dbReference type="Gene3D" id="1.10.1200.10">
    <property type="entry name" value="ACP-like"/>
    <property type="match status" value="3"/>
</dbReference>
<dbReference type="CDD" id="cd19544">
    <property type="entry name" value="E-C_NRPS"/>
    <property type="match status" value="1"/>
</dbReference>
<reference evidence="5 6" key="1">
    <citation type="submission" date="2021-03" db="EMBL/GenBank/DDBJ databases">
        <authorList>
            <person name="Peeters C."/>
        </authorList>
    </citation>
    <scope>NUCLEOTIDE SEQUENCE [LARGE SCALE GENOMIC DNA]</scope>
    <source>
        <strain evidence="5 6">LMG 26411</strain>
    </source>
</reference>
<dbReference type="InterPro" id="IPR010071">
    <property type="entry name" value="AA_adenyl_dom"/>
</dbReference>
<dbReference type="InterPro" id="IPR029058">
    <property type="entry name" value="AB_hydrolase_fold"/>
</dbReference>
<dbReference type="InterPro" id="IPR009081">
    <property type="entry name" value="PP-bd_ACP"/>
</dbReference>
<keyword evidence="6" id="KW-1185">Reference proteome</keyword>
<dbReference type="NCBIfam" id="NF003417">
    <property type="entry name" value="PRK04813.1"/>
    <property type="match status" value="3"/>
</dbReference>
<evidence type="ECO:0000256" key="3">
    <source>
        <dbReference type="ARBA" id="ARBA00022553"/>
    </source>
</evidence>
<evidence type="ECO:0000313" key="6">
    <source>
        <dbReference type="Proteomes" id="UP000672657"/>
    </source>
</evidence>
<evidence type="ECO:0000256" key="1">
    <source>
        <dbReference type="ARBA" id="ARBA00001957"/>
    </source>
</evidence>
<dbReference type="InterPro" id="IPR023213">
    <property type="entry name" value="CAT-like_dom_sf"/>
</dbReference>
<feature type="domain" description="Carrier" evidence="4">
    <location>
        <begin position="1091"/>
        <end position="1165"/>
    </location>
</feature>
<dbReference type="Proteomes" id="UP000672657">
    <property type="component" value="Unassembled WGS sequence"/>
</dbReference>
<dbReference type="CDD" id="cd17649">
    <property type="entry name" value="A_NRPS_PvdJ-like"/>
    <property type="match status" value="1"/>
</dbReference>
<dbReference type="PROSITE" id="PS00012">
    <property type="entry name" value="PHOSPHOPANTETHEINE"/>
    <property type="match status" value="3"/>
</dbReference>
<dbReference type="InterPro" id="IPR025110">
    <property type="entry name" value="AMP-bd_C"/>
</dbReference>
<proteinExistence type="predicted"/>
<dbReference type="SUPFAM" id="SSF47336">
    <property type="entry name" value="ACP-like"/>
    <property type="match status" value="3"/>
</dbReference>
<dbReference type="Pfam" id="PF00668">
    <property type="entry name" value="Condensation"/>
    <property type="match status" value="2"/>
</dbReference>
<comment type="caution">
    <text evidence="5">The sequence shown here is derived from an EMBL/GenBank/DDBJ whole genome shotgun (WGS) entry which is preliminary data.</text>
</comment>
<evidence type="ECO:0000259" key="4">
    <source>
        <dbReference type="PROSITE" id="PS50075"/>
    </source>
</evidence>
<dbReference type="InterPro" id="IPR000873">
    <property type="entry name" value="AMP-dep_synth/lig_dom"/>
</dbReference>
<dbReference type="Gene3D" id="3.30.559.10">
    <property type="entry name" value="Chloramphenicol acetyltransferase-like domain"/>
    <property type="match status" value="2"/>
</dbReference>
<dbReference type="InterPro" id="IPR001031">
    <property type="entry name" value="Thioesterase"/>
</dbReference>
<dbReference type="PANTHER" id="PTHR45527:SF1">
    <property type="entry name" value="FATTY ACID SYNTHASE"/>
    <property type="match status" value="1"/>
</dbReference>
<dbReference type="PROSITE" id="PS50075">
    <property type="entry name" value="CARRIER"/>
    <property type="match status" value="3"/>
</dbReference>
<organism evidence="5 6">
    <name type="scientific">Cupriavidus numazuensis</name>
    <dbReference type="NCBI Taxonomy" id="221992"/>
    <lineage>
        <taxon>Bacteria</taxon>
        <taxon>Pseudomonadati</taxon>
        <taxon>Pseudomonadota</taxon>
        <taxon>Betaproteobacteria</taxon>
        <taxon>Burkholderiales</taxon>
        <taxon>Burkholderiaceae</taxon>
        <taxon>Cupriavidus</taxon>
    </lineage>
</organism>
<feature type="domain" description="Carrier" evidence="4">
    <location>
        <begin position="2151"/>
        <end position="2228"/>
    </location>
</feature>
<dbReference type="NCBIfam" id="TIGR01733">
    <property type="entry name" value="AA-adenyl-dom"/>
    <property type="match status" value="2"/>
</dbReference>
<dbReference type="InterPro" id="IPR045851">
    <property type="entry name" value="AMP-bd_C_sf"/>
</dbReference>
<dbReference type="Gene3D" id="2.30.38.10">
    <property type="entry name" value="Luciferase, Domain 3"/>
    <property type="match status" value="2"/>
</dbReference>
<dbReference type="EMBL" id="CAJPVI010000043">
    <property type="protein sequence ID" value="CAG2157977.1"/>
    <property type="molecule type" value="Genomic_DNA"/>
</dbReference>
<feature type="domain" description="Carrier" evidence="4">
    <location>
        <begin position="38"/>
        <end position="112"/>
    </location>
</feature>
<evidence type="ECO:0000313" key="5">
    <source>
        <dbReference type="EMBL" id="CAG2157977.1"/>
    </source>
</evidence>
<gene>
    <name evidence="5" type="primary">lgrD_1</name>
    <name evidence="5" type="ORF">LMG26411_05787</name>
</gene>
<dbReference type="InterPro" id="IPR001242">
    <property type="entry name" value="Condensation_dom"/>
</dbReference>